<keyword evidence="2" id="KW-1185">Reference proteome</keyword>
<dbReference type="Proteomes" id="UP001595900">
    <property type="component" value="Unassembled WGS sequence"/>
</dbReference>
<dbReference type="InterPro" id="IPR012545">
    <property type="entry name" value="DUF1697"/>
</dbReference>
<evidence type="ECO:0000313" key="2">
    <source>
        <dbReference type="Proteomes" id="UP001595900"/>
    </source>
</evidence>
<proteinExistence type="predicted"/>
<dbReference type="Gene3D" id="3.30.70.1280">
    <property type="entry name" value="SP0830-like domains"/>
    <property type="match status" value="1"/>
</dbReference>
<comment type="caution">
    <text evidence="1">The sequence shown here is derived from an EMBL/GenBank/DDBJ whole genome shotgun (WGS) entry which is preliminary data.</text>
</comment>
<reference evidence="2" key="1">
    <citation type="journal article" date="2019" name="Int. J. Syst. Evol. Microbiol.">
        <title>The Global Catalogue of Microorganisms (GCM) 10K type strain sequencing project: providing services to taxonomists for standard genome sequencing and annotation.</title>
        <authorList>
            <consortium name="The Broad Institute Genomics Platform"/>
            <consortium name="The Broad Institute Genome Sequencing Center for Infectious Disease"/>
            <person name="Wu L."/>
            <person name="Ma J."/>
        </authorList>
    </citation>
    <scope>NUCLEOTIDE SEQUENCE [LARGE SCALE GENOMIC DNA]</scope>
    <source>
        <strain evidence="2">CGMCC 1.10363</strain>
    </source>
</reference>
<dbReference type="Gene3D" id="3.30.70.1260">
    <property type="entry name" value="bacterial protein sp0830 like"/>
    <property type="match status" value="1"/>
</dbReference>
<dbReference type="PANTHER" id="PTHR36439">
    <property type="entry name" value="BLL4334 PROTEIN"/>
    <property type="match status" value="1"/>
</dbReference>
<organism evidence="1 2">
    <name type="scientific">Gryllotalpicola reticulitermitis</name>
    <dbReference type="NCBI Taxonomy" id="1184153"/>
    <lineage>
        <taxon>Bacteria</taxon>
        <taxon>Bacillati</taxon>
        <taxon>Actinomycetota</taxon>
        <taxon>Actinomycetes</taxon>
        <taxon>Micrococcales</taxon>
        <taxon>Microbacteriaceae</taxon>
        <taxon>Gryllotalpicola</taxon>
    </lineage>
</organism>
<name>A0ABV8Q884_9MICO</name>
<dbReference type="PANTHER" id="PTHR36439:SF1">
    <property type="entry name" value="DUF1697 DOMAIN-CONTAINING PROTEIN"/>
    <property type="match status" value="1"/>
</dbReference>
<dbReference type="PIRSF" id="PIRSF008502">
    <property type="entry name" value="UCP008502"/>
    <property type="match status" value="1"/>
</dbReference>
<accession>A0ABV8Q884</accession>
<evidence type="ECO:0000313" key="1">
    <source>
        <dbReference type="EMBL" id="MFC4244560.1"/>
    </source>
</evidence>
<gene>
    <name evidence="1" type="ORF">ACFOYW_14395</name>
</gene>
<sequence>MTAYVALLRGVNVGGITVKSAELAELFRGLGFAGVRTVLASGNVVFETDSADESDAGALKPRIENALRERFGYDAWIVLVTRERLIGIIADFPFDAEQEGWHPYVLFGSDSAHLAELAAAAPDLDPADESIRAGDGVLYWHLRIAVGSTSSPFAKLTAKPRFKATTTNRNLRTLRKLV</sequence>
<dbReference type="EMBL" id="JBHSCN010000006">
    <property type="protein sequence ID" value="MFC4244560.1"/>
    <property type="molecule type" value="Genomic_DNA"/>
</dbReference>
<protein>
    <submittedName>
        <fullName evidence="1">DUF1697 domain-containing protein</fullName>
    </submittedName>
</protein>
<dbReference type="Pfam" id="PF08002">
    <property type="entry name" value="DUF1697"/>
    <property type="match status" value="1"/>
</dbReference>
<dbReference type="SUPFAM" id="SSF160379">
    <property type="entry name" value="SP0830-like"/>
    <property type="match status" value="1"/>
</dbReference>
<dbReference type="RefSeq" id="WP_390230281.1">
    <property type="nucleotide sequence ID" value="NZ_JBHSCN010000006.1"/>
</dbReference>